<dbReference type="GO" id="GO:0008137">
    <property type="term" value="F:NADH dehydrogenase (ubiquinone) activity"/>
    <property type="evidence" value="ECO:0007669"/>
    <property type="project" value="UniProtKB-UniRule"/>
</dbReference>
<dbReference type="PANTHER" id="PTHR11058:SF9">
    <property type="entry name" value="NADH-UBIQUINONE OXIDOREDUCTASE CHAIN 3"/>
    <property type="match status" value="1"/>
</dbReference>
<dbReference type="GO" id="GO:0031966">
    <property type="term" value="C:mitochondrial membrane"/>
    <property type="evidence" value="ECO:0007669"/>
    <property type="project" value="UniProtKB-SubCell"/>
</dbReference>
<dbReference type="EMBL" id="EU236701">
    <property type="protein sequence ID" value="ABW76483.1"/>
    <property type="molecule type" value="Genomic_DNA"/>
</dbReference>
<evidence type="ECO:0000313" key="11">
    <source>
        <dbReference type="EMBL" id="ABW76483.1"/>
    </source>
</evidence>
<comment type="similarity">
    <text evidence="2 9">Belongs to the complex I subunit 3 family.</text>
</comment>
<evidence type="ECO:0000256" key="2">
    <source>
        <dbReference type="ARBA" id="ARBA00008472"/>
    </source>
</evidence>
<dbReference type="PANTHER" id="PTHR11058">
    <property type="entry name" value="NADH-UBIQUINONE OXIDOREDUCTASE CHAIN 3"/>
    <property type="match status" value="1"/>
</dbReference>
<name>B3TJX7_9ANNE</name>
<dbReference type="GeneID" id="6407536"/>
<evidence type="ECO:0000256" key="4">
    <source>
        <dbReference type="ARBA" id="ARBA00022448"/>
    </source>
</evidence>
<comment type="function">
    <text evidence="9">Core subunit of the mitochondrial membrane respiratory chain NADH dehydrogenase (Complex I) which catalyzes electron transfer from NADH through the respiratory chain, using ubiquinone as an electron acceptor. Essential for the catalytic activity of complex I.</text>
</comment>
<sequence length="117" mass="13301">MILTIFNFSLSFMLTLLVFFLAYSLASRATPNREKSTPFECGFDSKNKARVPFSTRFFLLAVIFLVFDIEIALLMPLPLIMSSFMTSASLLASVFFFIILILGLVHEWNEGSLNWSL</sequence>
<dbReference type="InterPro" id="IPR038430">
    <property type="entry name" value="NDAH_ubi_oxred_su3_sf"/>
</dbReference>
<evidence type="ECO:0000256" key="10">
    <source>
        <dbReference type="SAM" id="SignalP"/>
    </source>
</evidence>
<keyword evidence="9" id="KW-0679">Respiratory chain</keyword>
<keyword evidence="9" id="KW-1278">Translocase</keyword>
<keyword evidence="9" id="KW-0520">NAD</keyword>
<evidence type="ECO:0000256" key="6">
    <source>
        <dbReference type="ARBA" id="ARBA00022989"/>
    </source>
</evidence>
<gene>
    <name evidence="11" type="primary">ND3</name>
</gene>
<evidence type="ECO:0000256" key="8">
    <source>
        <dbReference type="ARBA" id="ARBA00049551"/>
    </source>
</evidence>
<evidence type="ECO:0000256" key="1">
    <source>
        <dbReference type="ARBA" id="ARBA00004370"/>
    </source>
</evidence>
<protein>
    <recommendedName>
        <fullName evidence="3 9">NADH-ubiquinone oxidoreductase chain 3</fullName>
        <ecNumber evidence="9">7.1.1.2</ecNumber>
    </recommendedName>
</protein>
<keyword evidence="5 9" id="KW-0812">Transmembrane</keyword>
<dbReference type="CTD" id="4537"/>
<feature type="chain" id="PRO_5002798163" description="NADH-ubiquinone oxidoreductase chain 3" evidence="10">
    <location>
        <begin position="27"/>
        <end position="117"/>
    </location>
</feature>
<keyword evidence="9 11" id="KW-0496">Mitochondrion</keyword>
<dbReference type="Gene3D" id="1.20.58.1610">
    <property type="entry name" value="NADH:ubiquinone/plastoquinone oxidoreductase, chain 3"/>
    <property type="match status" value="1"/>
</dbReference>
<evidence type="ECO:0000256" key="5">
    <source>
        <dbReference type="ARBA" id="ARBA00022692"/>
    </source>
</evidence>
<dbReference type="GO" id="GO:0030964">
    <property type="term" value="C:NADH dehydrogenase complex"/>
    <property type="evidence" value="ECO:0007669"/>
    <property type="project" value="TreeGrafter"/>
</dbReference>
<geneLocation type="mitochondrion" evidence="11"/>
<evidence type="ECO:0000256" key="7">
    <source>
        <dbReference type="ARBA" id="ARBA00023136"/>
    </source>
</evidence>
<keyword evidence="4 9" id="KW-0813">Transport</keyword>
<reference evidence="11" key="1">
    <citation type="journal article" date="2008" name="Gene">
        <title>Phylogenetic information from three mitochondrial genomes of Terebelliformia (Annelida) worms and duplication of the methionine tRNA.</title>
        <authorList>
            <person name="Zhong M."/>
            <person name="Struck T.H."/>
            <person name="Halanych K.M."/>
        </authorList>
    </citation>
    <scope>NUCLEOTIDE SEQUENCE</scope>
</reference>
<keyword evidence="9" id="KW-0249">Electron transport</keyword>
<feature type="signal peptide" evidence="10">
    <location>
        <begin position="1"/>
        <end position="26"/>
    </location>
</feature>
<keyword evidence="6 9" id="KW-1133">Transmembrane helix</keyword>
<dbReference type="Pfam" id="PF00507">
    <property type="entry name" value="Oxidored_q4"/>
    <property type="match status" value="1"/>
</dbReference>
<evidence type="ECO:0000256" key="9">
    <source>
        <dbReference type="RuleBase" id="RU003640"/>
    </source>
</evidence>
<feature type="transmembrane region" description="Helical" evidence="9">
    <location>
        <begin position="57"/>
        <end position="77"/>
    </location>
</feature>
<dbReference type="InterPro" id="IPR000440">
    <property type="entry name" value="NADH_UbQ/plastoQ_OxRdtase_su3"/>
</dbReference>
<keyword evidence="10" id="KW-0732">Signal</keyword>
<proteinExistence type="inferred from homology"/>
<keyword evidence="9" id="KW-0830">Ubiquinone</keyword>
<keyword evidence="7 9" id="KW-0472">Membrane</keyword>
<dbReference type="RefSeq" id="YP_001994403.1">
    <property type="nucleotide sequence ID" value="NC_011014.1"/>
</dbReference>
<accession>B3TJX7</accession>
<comment type="catalytic activity">
    <reaction evidence="8 9">
        <text>a ubiquinone + NADH + 5 H(+)(in) = a ubiquinol + NAD(+) + 4 H(+)(out)</text>
        <dbReference type="Rhea" id="RHEA:29091"/>
        <dbReference type="Rhea" id="RHEA-COMP:9565"/>
        <dbReference type="Rhea" id="RHEA-COMP:9566"/>
        <dbReference type="ChEBI" id="CHEBI:15378"/>
        <dbReference type="ChEBI" id="CHEBI:16389"/>
        <dbReference type="ChEBI" id="CHEBI:17976"/>
        <dbReference type="ChEBI" id="CHEBI:57540"/>
        <dbReference type="ChEBI" id="CHEBI:57945"/>
        <dbReference type="EC" id="7.1.1.2"/>
    </reaction>
</comment>
<feature type="transmembrane region" description="Helical" evidence="9">
    <location>
        <begin position="84"/>
        <end position="105"/>
    </location>
</feature>
<organism evidence="11">
    <name type="scientific">Terebellides stroemii</name>
    <dbReference type="NCBI Taxonomy" id="1037239"/>
    <lineage>
        <taxon>Eukaryota</taxon>
        <taxon>Metazoa</taxon>
        <taxon>Spiralia</taxon>
        <taxon>Lophotrochozoa</taxon>
        <taxon>Annelida</taxon>
        <taxon>Polychaeta</taxon>
        <taxon>Sedentaria</taxon>
        <taxon>Canalipalpata</taxon>
        <taxon>Terebellida</taxon>
        <taxon>Terebelliformia</taxon>
        <taxon>Trichobranchidae</taxon>
        <taxon>Terebellides</taxon>
    </lineage>
</organism>
<comment type="subcellular location">
    <subcellularLocation>
        <location evidence="1">Membrane</location>
    </subcellularLocation>
    <subcellularLocation>
        <location evidence="9">Mitochondrion membrane</location>
        <topology evidence="9">Multi-pass membrane protein</topology>
    </subcellularLocation>
</comment>
<dbReference type="AlphaFoldDB" id="B3TJX7"/>
<dbReference type="EC" id="7.1.1.2" evidence="9"/>
<evidence type="ECO:0000256" key="3">
    <source>
        <dbReference type="ARBA" id="ARBA00021007"/>
    </source>
</evidence>